<evidence type="ECO:0000313" key="1">
    <source>
        <dbReference type="EMBL" id="KAI8522845.1"/>
    </source>
</evidence>
<dbReference type="EMBL" id="CM046400">
    <property type="protein sequence ID" value="KAI8522845.1"/>
    <property type="molecule type" value="Genomic_DNA"/>
</dbReference>
<protein>
    <submittedName>
        <fullName evidence="1">Uncharacterized protein</fullName>
    </submittedName>
</protein>
<gene>
    <name evidence="1" type="ORF">RHMOL_Rhmol13G0028300</name>
</gene>
<proteinExistence type="predicted"/>
<name>A0ACC0L2I4_RHOML</name>
<evidence type="ECO:0000313" key="2">
    <source>
        <dbReference type="Proteomes" id="UP001062846"/>
    </source>
</evidence>
<dbReference type="Proteomes" id="UP001062846">
    <property type="component" value="Chromosome 13"/>
</dbReference>
<comment type="caution">
    <text evidence="1">The sequence shown here is derived from an EMBL/GenBank/DDBJ whole genome shotgun (WGS) entry which is preliminary data.</text>
</comment>
<reference evidence="1" key="1">
    <citation type="submission" date="2022-02" db="EMBL/GenBank/DDBJ databases">
        <title>Plant Genome Project.</title>
        <authorList>
            <person name="Zhang R.-G."/>
        </authorList>
    </citation>
    <scope>NUCLEOTIDE SEQUENCE</scope>
    <source>
        <strain evidence="1">AT1</strain>
    </source>
</reference>
<organism evidence="1 2">
    <name type="scientific">Rhododendron molle</name>
    <name type="common">Chinese azalea</name>
    <name type="synonym">Azalea mollis</name>
    <dbReference type="NCBI Taxonomy" id="49168"/>
    <lineage>
        <taxon>Eukaryota</taxon>
        <taxon>Viridiplantae</taxon>
        <taxon>Streptophyta</taxon>
        <taxon>Embryophyta</taxon>
        <taxon>Tracheophyta</taxon>
        <taxon>Spermatophyta</taxon>
        <taxon>Magnoliopsida</taxon>
        <taxon>eudicotyledons</taxon>
        <taxon>Gunneridae</taxon>
        <taxon>Pentapetalae</taxon>
        <taxon>asterids</taxon>
        <taxon>Ericales</taxon>
        <taxon>Ericaceae</taxon>
        <taxon>Ericoideae</taxon>
        <taxon>Rhodoreae</taxon>
        <taxon>Rhododendron</taxon>
    </lineage>
</organism>
<sequence>MVGVEEVGVEERWRWCNSRISNDSGGERVMVVVKGGGWWGFFQWEIASSEDQRFDTVSYPRMGSTSNCLMMGNEEKLVVVEIDERKNCHS</sequence>
<accession>A0ACC0L2I4</accession>
<keyword evidence="2" id="KW-1185">Reference proteome</keyword>